<dbReference type="VEuPathDB" id="MicrosporidiaDB:CWI39_2022p0010"/>
<accession>A0A4Q9KS12</accession>
<protein>
    <submittedName>
        <fullName evidence="1">Uncharacterized protein</fullName>
    </submittedName>
</protein>
<dbReference type="Proteomes" id="UP000291404">
    <property type="component" value="Unassembled WGS sequence"/>
</dbReference>
<gene>
    <name evidence="1" type="ORF">CWI36_2858p0010</name>
</gene>
<evidence type="ECO:0000313" key="2">
    <source>
        <dbReference type="Proteomes" id="UP000291404"/>
    </source>
</evidence>
<dbReference type="VEuPathDB" id="MicrosporidiaDB:CWI36_2858p0010"/>
<name>A0A4Q9KS12_9MICR</name>
<evidence type="ECO:0000313" key="1">
    <source>
        <dbReference type="EMBL" id="TBT97507.1"/>
    </source>
</evidence>
<comment type="caution">
    <text evidence="1">The sequence shown here is derived from an EMBL/GenBank/DDBJ whole genome shotgun (WGS) entry which is preliminary data.</text>
</comment>
<sequence>MGGFSRKLNEKCVKVIIFKFQKQTSISQLFDYLKKDKDISRRRAKILKVENNDRIHLALIKNFLEVKCCLEEEVTNIYNEIAKLKPHSKLYNVINNPLVGVKTQRLVMKGSFRLFDAAVRCYIYNKCIFGCRNVCQRCNQSRKTVDSLSTKYQKRHEHDYSKTTQ</sequence>
<organism evidence="1 2">
    <name type="scientific">Hamiltosporidium magnivora</name>
    <dbReference type="NCBI Taxonomy" id="148818"/>
    <lineage>
        <taxon>Eukaryota</taxon>
        <taxon>Fungi</taxon>
        <taxon>Fungi incertae sedis</taxon>
        <taxon>Microsporidia</taxon>
        <taxon>Dubosqiidae</taxon>
        <taxon>Hamiltosporidium</taxon>
    </lineage>
</organism>
<dbReference type="AlphaFoldDB" id="A0A4Q9KS12"/>
<proteinExistence type="predicted"/>
<keyword evidence="2" id="KW-1185">Reference proteome</keyword>
<dbReference type="EMBL" id="PITI01002858">
    <property type="protein sequence ID" value="TBT97507.1"/>
    <property type="molecule type" value="Genomic_DNA"/>
</dbReference>
<reference evidence="1 2" key="1">
    <citation type="submission" date="2017-12" db="EMBL/GenBank/DDBJ databases">
        <authorList>
            <person name="Pombert J.-F."/>
            <person name="Haag K.L."/>
            <person name="Ebert D."/>
        </authorList>
    </citation>
    <scope>NUCLEOTIDE SEQUENCE [LARGE SCALE GENOMIC DNA]</scope>
    <source>
        <strain evidence="1">BE-OM-2</strain>
    </source>
</reference>